<evidence type="ECO:0000313" key="4">
    <source>
        <dbReference type="Proteomes" id="UP001223016"/>
    </source>
</evidence>
<name>A0ABT9D0E3_9PSED</name>
<dbReference type="Proteomes" id="UP001223016">
    <property type="component" value="Unassembled WGS sequence"/>
</dbReference>
<organism evidence="3 4">
    <name type="scientific">Pseudomonas serbiensis</name>
    <dbReference type="NCBI Taxonomy" id="3064350"/>
    <lineage>
        <taxon>Bacteria</taxon>
        <taxon>Pseudomonadati</taxon>
        <taxon>Pseudomonadota</taxon>
        <taxon>Gammaproteobacteria</taxon>
        <taxon>Pseudomonadales</taxon>
        <taxon>Pseudomonadaceae</taxon>
        <taxon>Pseudomonas</taxon>
    </lineage>
</organism>
<dbReference type="RefSeq" id="WP_304575910.1">
    <property type="nucleotide sequence ID" value="NZ_JAUQOO010000026.1"/>
</dbReference>
<reference evidence="3 4" key="1">
    <citation type="submission" date="2023-07" db="EMBL/GenBank/DDBJ databases">
        <title>Identification of four novel Pseudomonas species associated with bacterial leaf spot of cucurbits.</title>
        <authorList>
            <person name="Fullem K.R."/>
        </authorList>
    </citation>
    <scope>NUCLEOTIDE SEQUENCE [LARGE SCALE GENOMIC DNA]</scope>
    <source>
        <strain evidence="3 4">KFB 138</strain>
    </source>
</reference>
<dbReference type="EMBL" id="JAUQOO010000026">
    <property type="protein sequence ID" value="MDO7929900.1"/>
    <property type="molecule type" value="Genomic_DNA"/>
</dbReference>
<evidence type="ECO:0000259" key="2">
    <source>
        <dbReference type="Pfam" id="PF18733"/>
    </source>
</evidence>
<accession>A0ABT9D0E3</accession>
<dbReference type="Pfam" id="PF18733">
    <property type="entry name" value="HEPN_LA2681"/>
    <property type="match status" value="1"/>
</dbReference>
<dbReference type="InterPro" id="IPR011990">
    <property type="entry name" value="TPR-like_helical_dom_sf"/>
</dbReference>
<feature type="region of interest" description="Disordered" evidence="1">
    <location>
        <begin position="512"/>
        <end position="532"/>
    </location>
</feature>
<gene>
    <name evidence="3" type="ORF">Q6A51_24285</name>
</gene>
<comment type="caution">
    <text evidence="3">The sequence shown here is derived from an EMBL/GenBank/DDBJ whole genome shotgun (WGS) entry which is preliminary data.</text>
</comment>
<evidence type="ECO:0000256" key="1">
    <source>
        <dbReference type="SAM" id="MobiDB-lite"/>
    </source>
</evidence>
<proteinExistence type="predicted"/>
<protein>
    <submittedName>
        <fullName evidence="3">LA2681 family HEPN domain-containing protein</fullName>
    </submittedName>
</protein>
<evidence type="ECO:0000313" key="3">
    <source>
        <dbReference type="EMBL" id="MDO7929900.1"/>
    </source>
</evidence>
<feature type="domain" description="LA2681-like HEPN" evidence="2">
    <location>
        <begin position="295"/>
        <end position="508"/>
    </location>
</feature>
<sequence length="532" mass="60768">MDDFARRFAEEGYDPHADDRSHLLKALNEQLGSPSDAPRLRRLYDSLIDAADDGADDGILRHATELVDFVASRVEPENRCLVYYSCSNAWAALRKLEVQSWEDDTLEHPALLKQLYFLRASIQHSGFKELAPMIRSRIHCNLGNALKVCGRWIEALREWRNALEDNPILGMALGNLGIGLAQYGKALYDPGHTYWLLVHARRKLELAIAGGVGRDGATYPEAIEFFKWHHARLAESVDDDDDAELLEHSLGSSKEERRYRRWCLEEELFLNPMNDLGAFPAAAQDVLRLPDHNADAGITYLGFYNQLKQEYGFARHCIYLGEHAKPGHVADRGMSLAFNCDYALYGMGLEHIKTAYRSAYSLLDKAAYFINAYWKLGIPEKLVGFRTVWFKSDKNGRLLQPRVVRDEFMFTRNLPLRALYWVSQDIYSKELKDVARPDAQALDELRNHLEHKYAKIVDSCHWIGESSELWADHLAFVLDRDDLAAKSLLMLKLSRAALIYLCLAMHFEESQHKPEGPVGQLPVEDYPDDLKT</sequence>
<dbReference type="SUPFAM" id="SSF48452">
    <property type="entry name" value="TPR-like"/>
    <property type="match status" value="1"/>
</dbReference>
<dbReference type="Gene3D" id="1.25.40.10">
    <property type="entry name" value="Tetratricopeptide repeat domain"/>
    <property type="match status" value="1"/>
</dbReference>
<dbReference type="InterPro" id="IPR040826">
    <property type="entry name" value="HEPN_LA2681"/>
</dbReference>
<keyword evidence="4" id="KW-1185">Reference proteome</keyword>